<accession>A0ABX1IX23</accession>
<keyword evidence="3" id="KW-1185">Reference proteome</keyword>
<sequence length="198" mass="21987">MTSYAAFYVGRGENAEWIGTVRGDDIPLALTGAEGGHQPLDATTEGGYSAAVAALLRVWDEWVGHAYAPDEADPYDYSDLADLAYAFDDGQVWIRHTRTGPWQPAHGASTASPLPDRTTTDAAANHRRPARKFRTIRGANVDYRLTYYNTRPARNRAAQRDADRDGQTVQLELWDRDRPQDDGNCGWVCDGFTEPRPT</sequence>
<gene>
    <name evidence="2" type="ORF">HFP15_03765</name>
</gene>
<dbReference type="EMBL" id="JAAXLS010000002">
    <property type="protein sequence ID" value="NKQ51994.1"/>
    <property type="molecule type" value="Genomic_DNA"/>
</dbReference>
<evidence type="ECO:0000256" key="1">
    <source>
        <dbReference type="SAM" id="MobiDB-lite"/>
    </source>
</evidence>
<proteinExistence type="predicted"/>
<organism evidence="2 3">
    <name type="scientific">Amycolatopsis acididurans</name>
    <dbReference type="NCBI Taxonomy" id="2724524"/>
    <lineage>
        <taxon>Bacteria</taxon>
        <taxon>Bacillati</taxon>
        <taxon>Actinomycetota</taxon>
        <taxon>Actinomycetes</taxon>
        <taxon>Pseudonocardiales</taxon>
        <taxon>Pseudonocardiaceae</taxon>
        <taxon>Amycolatopsis</taxon>
    </lineage>
</organism>
<name>A0ABX1IX23_9PSEU</name>
<dbReference type="RefSeq" id="WP_168511469.1">
    <property type="nucleotide sequence ID" value="NZ_JAAXLS010000002.1"/>
</dbReference>
<evidence type="ECO:0000313" key="3">
    <source>
        <dbReference type="Proteomes" id="UP000715441"/>
    </source>
</evidence>
<evidence type="ECO:0000313" key="2">
    <source>
        <dbReference type="EMBL" id="NKQ51994.1"/>
    </source>
</evidence>
<comment type="caution">
    <text evidence="2">The sequence shown here is derived from an EMBL/GenBank/DDBJ whole genome shotgun (WGS) entry which is preliminary data.</text>
</comment>
<protein>
    <submittedName>
        <fullName evidence="2">Uncharacterized protein</fullName>
    </submittedName>
</protein>
<dbReference type="Proteomes" id="UP000715441">
    <property type="component" value="Unassembled WGS sequence"/>
</dbReference>
<feature type="region of interest" description="Disordered" evidence="1">
    <location>
        <begin position="99"/>
        <end position="128"/>
    </location>
</feature>
<reference evidence="2 3" key="1">
    <citation type="submission" date="2020-04" db="EMBL/GenBank/DDBJ databases">
        <title>Novel species.</title>
        <authorList>
            <person name="Teo W.F.A."/>
            <person name="Lipun K."/>
            <person name="Srisuk N."/>
            <person name="Duangmal K."/>
        </authorList>
    </citation>
    <scope>NUCLEOTIDE SEQUENCE [LARGE SCALE GENOMIC DNA]</scope>
    <source>
        <strain evidence="2 3">K13G38</strain>
    </source>
</reference>